<evidence type="ECO:0000256" key="8">
    <source>
        <dbReference type="ARBA" id="ARBA00022741"/>
    </source>
</evidence>
<accession>A0A8J6Y056</accession>
<dbReference type="EMBL" id="JACXWD010000015">
    <property type="protein sequence ID" value="MBD3867733.1"/>
    <property type="molecule type" value="Genomic_DNA"/>
</dbReference>
<comment type="similarity">
    <text evidence="13">Belongs to the LpxK family.</text>
</comment>
<evidence type="ECO:0000256" key="7">
    <source>
        <dbReference type="ARBA" id="ARBA00022679"/>
    </source>
</evidence>
<gene>
    <name evidence="13 14" type="primary">lpxK</name>
    <name evidence="14" type="ORF">IFK94_06390</name>
</gene>
<comment type="function">
    <text evidence="1 13">Transfers the gamma-phosphate of ATP to the 4'-position of a tetraacyldisaccharide 1-phosphate intermediate (termed DS-1-P) to form tetraacyldisaccharide 1,4'-bis-phosphate (lipid IVA).</text>
</comment>
<dbReference type="EC" id="2.7.1.130" evidence="3 13"/>
<dbReference type="PANTHER" id="PTHR42724:SF1">
    <property type="entry name" value="TETRAACYLDISACCHARIDE 4'-KINASE, MITOCHONDRIAL-RELATED"/>
    <property type="match status" value="1"/>
</dbReference>
<proteinExistence type="inferred from homology"/>
<keyword evidence="5 13" id="KW-0444">Lipid biosynthesis</keyword>
<dbReference type="GO" id="GO:0009245">
    <property type="term" value="P:lipid A biosynthetic process"/>
    <property type="evidence" value="ECO:0007669"/>
    <property type="project" value="UniProtKB-UniRule"/>
</dbReference>
<dbReference type="NCBIfam" id="TIGR00682">
    <property type="entry name" value="lpxK"/>
    <property type="match status" value="1"/>
</dbReference>
<evidence type="ECO:0000256" key="2">
    <source>
        <dbReference type="ARBA" id="ARBA00004870"/>
    </source>
</evidence>
<protein>
    <recommendedName>
        <fullName evidence="4 13">Tetraacyldisaccharide 4'-kinase</fullName>
        <ecNumber evidence="3 13">2.7.1.130</ecNumber>
    </recommendedName>
    <alternativeName>
        <fullName evidence="12 13">Lipid A 4'-kinase</fullName>
    </alternativeName>
</protein>
<keyword evidence="6 13" id="KW-0441">Lipid A biosynthesis</keyword>
<name>A0A8J6Y056_9BACT</name>
<evidence type="ECO:0000256" key="9">
    <source>
        <dbReference type="ARBA" id="ARBA00022777"/>
    </source>
</evidence>
<evidence type="ECO:0000256" key="13">
    <source>
        <dbReference type="HAMAP-Rule" id="MF_00409"/>
    </source>
</evidence>
<keyword evidence="9 13" id="KW-0418">Kinase</keyword>
<keyword evidence="11 13" id="KW-0443">Lipid metabolism</keyword>
<dbReference type="HAMAP" id="MF_00409">
    <property type="entry name" value="LpxK"/>
    <property type="match status" value="1"/>
</dbReference>
<keyword evidence="7 13" id="KW-0808">Transferase</keyword>
<comment type="pathway">
    <text evidence="2 13">Glycolipid biosynthesis; lipid IV(A) biosynthesis; lipid IV(A) from (3R)-3-hydroxytetradecanoyl-[acyl-carrier-protein] and UDP-N-acetyl-alpha-D-glucosamine: step 6/6.</text>
</comment>
<feature type="binding site" evidence="13">
    <location>
        <begin position="51"/>
        <end position="58"/>
    </location>
    <ligand>
        <name>ATP</name>
        <dbReference type="ChEBI" id="CHEBI:30616"/>
    </ligand>
</feature>
<dbReference type="GO" id="GO:0009244">
    <property type="term" value="P:lipopolysaccharide core region biosynthetic process"/>
    <property type="evidence" value="ECO:0007669"/>
    <property type="project" value="TreeGrafter"/>
</dbReference>
<evidence type="ECO:0000256" key="12">
    <source>
        <dbReference type="ARBA" id="ARBA00029757"/>
    </source>
</evidence>
<evidence type="ECO:0000256" key="4">
    <source>
        <dbReference type="ARBA" id="ARBA00016436"/>
    </source>
</evidence>
<dbReference type="InterPro" id="IPR003758">
    <property type="entry name" value="LpxK"/>
</dbReference>
<dbReference type="UniPathway" id="UPA00359">
    <property type="reaction ID" value="UER00482"/>
</dbReference>
<evidence type="ECO:0000256" key="10">
    <source>
        <dbReference type="ARBA" id="ARBA00022840"/>
    </source>
</evidence>
<dbReference type="PANTHER" id="PTHR42724">
    <property type="entry name" value="TETRAACYLDISACCHARIDE 4'-KINASE"/>
    <property type="match status" value="1"/>
</dbReference>
<keyword evidence="8 13" id="KW-0547">Nucleotide-binding</keyword>
<dbReference type="InterPro" id="IPR027417">
    <property type="entry name" value="P-loop_NTPase"/>
</dbReference>
<comment type="catalytic activity">
    <reaction evidence="13">
        <text>a lipid A disaccharide + ATP = a lipid IVA + ADP + H(+)</text>
        <dbReference type="Rhea" id="RHEA:67840"/>
        <dbReference type="ChEBI" id="CHEBI:15378"/>
        <dbReference type="ChEBI" id="CHEBI:30616"/>
        <dbReference type="ChEBI" id="CHEBI:176343"/>
        <dbReference type="ChEBI" id="CHEBI:176425"/>
        <dbReference type="ChEBI" id="CHEBI:456216"/>
        <dbReference type="EC" id="2.7.1.130"/>
    </reaction>
</comment>
<dbReference type="GO" id="GO:0005524">
    <property type="term" value="F:ATP binding"/>
    <property type="evidence" value="ECO:0007669"/>
    <property type="project" value="UniProtKB-UniRule"/>
</dbReference>
<evidence type="ECO:0000256" key="3">
    <source>
        <dbReference type="ARBA" id="ARBA00012071"/>
    </source>
</evidence>
<evidence type="ECO:0000256" key="1">
    <source>
        <dbReference type="ARBA" id="ARBA00002274"/>
    </source>
</evidence>
<dbReference type="GO" id="GO:0005886">
    <property type="term" value="C:plasma membrane"/>
    <property type="evidence" value="ECO:0007669"/>
    <property type="project" value="TreeGrafter"/>
</dbReference>
<dbReference type="Pfam" id="PF02606">
    <property type="entry name" value="LpxK"/>
    <property type="match status" value="1"/>
</dbReference>
<comment type="caution">
    <text evidence="14">The sequence shown here is derived from an EMBL/GenBank/DDBJ whole genome shotgun (WGS) entry which is preliminary data.</text>
</comment>
<evidence type="ECO:0000313" key="15">
    <source>
        <dbReference type="Proteomes" id="UP000648239"/>
    </source>
</evidence>
<evidence type="ECO:0000256" key="6">
    <source>
        <dbReference type="ARBA" id="ARBA00022556"/>
    </source>
</evidence>
<dbReference type="Proteomes" id="UP000648239">
    <property type="component" value="Unassembled WGS sequence"/>
</dbReference>
<evidence type="ECO:0000256" key="11">
    <source>
        <dbReference type="ARBA" id="ARBA00023098"/>
    </source>
</evidence>
<evidence type="ECO:0000313" key="14">
    <source>
        <dbReference type="EMBL" id="MBD3867733.1"/>
    </source>
</evidence>
<sequence length="348" mass="37195">MTFPRNRWILALLGLPALLFSAVTRVRNRYYDRPASSRSAGLPVIAIGNLTVGGTGKTPVVQWLCRRLLAEGEQPAVITRGYGGKAGVGPLVVSRGRGPEIPAERCGDEPYLLAESLEGVRVVAGSDRIACAREARLMGATVAVLDDGFQHRRLRRDLDIVLLDRQAPLGNGRHLPAGPLREHPSGLRRAGVVLVTRSEEGDDLSDATTLVRSFNPTAPIVAARHVPDGFADSTGRSHQAPQSVFGFCGIARPESFLRNLERTGVTVSGFRPFPDHHPFSDRELAELAAAAAGSGASLVTTRKDLARMSGRNHPALPAILSLGLDLVIDRPDVLMEAVRGAVSGRKAT</sequence>
<evidence type="ECO:0000256" key="5">
    <source>
        <dbReference type="ARBA" id="ARBA00022516"/>
    </source>
</evidence>
<reference evidence="14 15" key="1">
    <citation type="submission" date="2020-08" db="EMBL/GenBank/DDBJ databases">
        <title>Acidobacteriota in marine sediments use diverse sulfur dissimilation pathways.</title>
        <authorList>
            <person name="Wasmund K."/>
        </authorList>
    </citation>
    <scope>NUCLEOTIDE SEQUENCE [LARGE SCALE GENOMIC DNA]</scope>
    <source>
        <strain evidence="14">MAG AM4</strain>
    </source>
</reference>
<dbReference type="AlphaFoldDB" id="A0A8J6Y056"/>
<dbReference type="GO" id="GO:0009029">
    <property type="term" value="F:lipid-A 4'-kinase activity"/>
    <property type="evidence" value="ECO:0007669"/>
    <property type="project" value="UniProtKB-UniRule"/>
</dbReference>
<keyword evidence="10 13" id="KW-0067">ATP-binding</keyword>
<organism evidence="14 15">
    <name type="scientific">Candidatus Polarisedimenticola svalbardensis</name>
    <dbReference type="NCBI Taxonomy" id="2886004"/>
    <lineage>
        <taxon>Bacteria</taxon>
        <taxon>Pseudomonadati</taxon>
        <taxon>Acidobacteriota</taxon>
        <taxon>Candidatus Polarisedimenticolia</taxon>
        <taxon>Candidatus Polarisedimenticolales</taxon>
        <taxon>Candidatus Polarisedimenticolaceae</taxon>
        <taxon>Candidatus Polarisedimenticola</taxon>
    </lineage>
</organism>
<dbReference type="SUPFAM" id="SSF52540">
    <property type="entry name" value="P-loop containing nucleoside triphosphate hydrolases"/>
    <property type="match status" value="1"/>
</dbReference>